<accession>A0ABN9QEJ5</accession>
<evidence type="ECO:0000313" key="2">
    <source>
        <dbReference type="EMBL" id="CAK0804362.1"/>
    </source>
</evidence>
<sequence length="608" mass="63744">MDEQVRSAWAALPVSEREASMKVCDPEIVGLIDLNMRMLWTAEIQARQVGVKGEVHPFDRSALPLLSTMLFDGCVEEGQKVYKHVKWPRELAEGPAVVLDIIRDPAGGRAPRPAKPRGRWPELLRPPAKSWVEFERQLAGLLEQLVLSIVGAQPGCNGAFAPVTPAASLEQGPDTDAAVGEDDLEDPDQRPDGQQAQPNASRQAKRQRQRERRKMGKVAARAVAAGEDIPQECIEEGVVPPPALVQAMGVPVAVLDPPADALDTLALTVAQEELELVDTQLTRSCTAPAKISVSMSPTFVASPAEPGSPMTLPAPDPTDEPAKVETAQEKEGLSLSAADEAGGDVVGGRGVGRGRPMGMAAQEPWRGLGGGRAMNAGRGMGRGRTLAPPPGLQGQPVQRGAAQRAPGGLSQAWAPIPEIDDEDEEDAGTPMLASADFWAATGPAGAGPRIPQHRWADASVASVASSYAPTPKATWCPTPSPPMTPVNGAYHMLPPAAFGDGGDGDGGCLGTSGSGACYGMHPCQGMGIPTYVTVPAAMAHTCPHCRQMFGVPPDSDPSQSAAAQDDARDVDLEEMRLLLADRDARIAELERRLLSRRAGGGTGRAAAA</sequence>
<name>A0ABN9QEJ5_9DINO</name>
<feature type="compositionally biased region" description="Basic and acidic residues" evidence="1">
    <location>
        <begin position="320"/>
        <end position="332"/>
    </location>
</feature>
<protein>
    <submittedName>
        <fullName evidence="2">Uncharacterized protein</fullName>
    </submittedName>
</protein>
<organism evidence="2 3">
    <name type="scientific">Prorocentrum cordatum</name>
    <dbReference type="NCBI Taxonomy" id="2364126"/>
    <lineage>
        <taxon>Eukaryota</taxon>
        <taxon>Sar</taxon>
        <taxon>Alveolata</taxon>
        <taxon>Dinophyceae</taxon>
        <taxon>Prorocentrales</taxon>
        <taxon>Prorocentraceae</taxon>
        <taxon>Prorocentrum</taxon>
    </lineage>
</organism>
<evidence type="ECO:0000313" key="3">
    <source>
        <dbReference type="Proteomes" id="UP001189429"/>
    </source>
</evidence>
<feature type="compositionally biased region" description="Polar residues" evidence="1">
    <location>
        <begin position="192"/>
        <end position="201"/>
    </location>
</feature>
<feature type="compositionally biased region" description="Gly residues" evidence="1">
    <location>
        <begin position="367"/>
        <end position="382"/>
    </location>
</feature>
<feature type="compositionally biased region" description="Basic residues" evidence="1">
    <location>
        <begin position="203"/>
        <end position="216"/>
    </location>
</feature>
<feature type="compositionally biased region" description="Gly residues" evidence="1">
    <location>
        <begin position="344"/>
        <end position="355"/>
    </location>
</feature>
<keyword evidence="3" id="KW-1185">Reference proteome</keyword>
<feature type="region of interest" description="Disordered" evidence="1">
    <location>
        <begin position="163"/>
        <end position="217"/>
    </location>
</feature>
<dbReference type="EMBL" id="CAUYUJ010003220">
    <property type="protein sequence ID" value="CAK0804362.1"/>
    <property type="molecule type" value="Genomic_DNA"/>
</dbReference>
<evidence type="ECO:0000256" key="1">
    <source>
        <dbReference type="SAM" id="MobiDB-lite"/>
    </source>
</evidence>
<comment type="caution">
    <text evidence="2">The sequence shown here is derived from an EMBL/GenBank/DDBJ whole genome shotgun (WGS) entry which is preliminary data.</text>
</comment>
<proteinExistence type="predicted"/>
<reference evidence="2" key="1">
    <citation type="submission" date="2023-10" db="EMBL/GenBank/DDBJ databases">
        <authorList>
            <person name="Chen Y."/>
            <person name="Shah S."/>
            <person name="Dougan E. K."/>
            <person name="Thang M."/>
            <person name="Chan C."/>
        </authorList>
    </citation>
    <scope>NUCLEOTIDE SEQUENCE [LARGE SCALE GENOMIC DNA]</scope>
</reference>
<dbReference type="Proteomes" id="UP001189429">
    <property type="component" value="Unassembled WGS sequence"/>
</dbReference>
<feature type="region of interest" description="Disordered" evidence="1">
    <location>
        <begin position="302"/>
        <end position="413"/>
    </location>
</feature>
<gene>
    <name evidence="2" type="ORF">PCOR1329_LOCUS11188</name>
</gene>